<dbReference type="InterPro" id="IPR006118">
    <property type="entry name" value="Recombinase_CS"/>
</dbReference>
<organism evidence="8 9">
    <name type="scientific">Paenibacillus albilobatus</name>
    <dbReference type="NCBI Taxonomy" id="2716884"/>
    <lineage>
        <taxon>Bacteria</taxon>
        <taxon>Bacillati</taxon>
        <taxon>Bacillota</taxon>
        <taxon>Bacilli</taxon>
        <taxon>Bacillales</taxon>
        <taxon>Paenibacillaceae</taxon>
        <taxon>Paenibacillus</taxon>
    </lineage>
</organism>
<dbReference type="PANTHER" id="PTHR30461">
    <property type="entry name" value="DNA-INVERTASE FROM LAMBDOID PROPHAGE"/>
    <property type="match status" value="1"/>
</dbReference>
<proteinExistence type="predicted"/>
<evidence type="ECO:0000256" key="1">
    <source>
        <dbReference type="ARBA" id="ARBA00022908"/>
    </source>
</evidence>
<dbReference type="InterPro" id="IPR006119">
    <property type="entry name" value="Resolv_N"/>
</dbReference>
<dbReference type="Pfam" id="PF00239">
    <property type="entry name" value="Resolvase"/>
    <property type="match status" value="1"/>
</dbReference>
<dbReference type="GO" id="GO:0015074">
    <property type="term" value="P:DNA integration"/>
    <property type="evidence" value="ECO:0007669"/>
    <property type="project" value="UniProtKB-KW"/>
</dbReference>
<feature type="domain" description="Resolvase/invertase-type recombinase catalytic" evidence="7">
    <location>
        <begin position="24"/>
        <end position="93"/>
    </location>
</feature>
<name>A0A919XK61_9BACL</name>
<keyword evidence="3" id="KW-0233">DNA recombination</keyword>
<dbReference type="PROSITE" id="PS51736">
    <property type="entry name" value="RECOMBINASES_3"/>
    <property type="match status" value="1"/>
</dbReference>
<sequence length="383" mass="42870">MTLVKRKTPPLNVLKNPFPPAVVQIAIYARVSTEEQAEQGYSIEAQLETLRALCKTEHKIVFKEYIDAGISGKTIDKRPALKELLRDVESGQIQMQPFTHKMCLIFVREVEDQLKTRDNVAEPNNCVSHQGASTLLSQSVETTLFRRRMRTMTLKKRKPIATLLVVLAALTLLAVPAANASPVNPHWYAAQRLSVTTTGIYSSITNDQEDLDHVSGSFINKEMWIGFSNTRWIEAGTTRGPVNNSDGYVDDWHGHFIAYQTATGDYHERNVETEYKTGTHNFQISRDTINGSTNWTIYFDYNRVATIPAITNTSGISHDVGIESNDSSNSFTSGTYSSAMQYRNTSGSWVNWSSSSATRTDLTNGTGWTTTYSSTNNRLTYTH</sequence>
<evidence type="ECO:0000256" key="3">
    <source>
        <dbReference type="ARBA" id="ARBA00023172"/>
    </source>
</evidence>
<dbReference type="Proteomes" id="UP000679779">
    <property type="component" value="Unassembled WGS sequence"/>
</dbReference>
<comment type="caution">
    <text evidence="8">The sequence shown here is derived from an EMBL/GenBank/DDBJ whole genome shotgun (WGS) entry which is preliminary data.</text>
</comment>
<keyword evidence="9" id="KW-1185">Reference proteome</keyword>
<dbReference type="InterPro" id="IPR036162">
    <property type="entry name" value="Resolvase-like_N_sf"/>
</dbReference>
<dbReference type="EMBL" id="BORQ01000005">
    <property type="protein sequence ID" value="GIO32873.1"/>
    <property type="molecule type" value="Genomic_DNA"/>
</dbReference>
<evidence type="ECO:0000256" key="2">
    <source>
        <dbReference type="ARBA" id="ARBA00023125"/>
    </source>
</evidence>
<dbReference type="PROSITE" id="PS00397">
    <property type="entry name" value="RECOMBINASES_1"/>
    <property type="match status" value="1"/>
</dbReference>
<evidence type="ECO:0000313" key="8">
    <source>
        <dbReference type="EMBL" id="GIO32873.1"/>
    </source>
</evidence>
<evidence type="ECO:0000313" key="9">
    <source>
        <dbReference type="Proteomes" id="UP000679779"/>
    </source>
</evidence>
<evidence type="ECO:0000256" key="5">
    <source>
        <dbReference type="PROSITE-ProRule" id="PRU10137"/>
    </source>
</evidence>
<keyword evidence="6" id="KW-1133">Transmembrane helix</keyword>
<dbReference type="SMART" id="SM00857">
    <property type="entry name" value="Resolvase"/>
    <property type="match status" value="1"/>
</dbReference>
<evidence type="ECO:0000259" key="7">
    <source>
        <dbReference type="PROSITE" id="PS51736"/>
    </source>
</evidence>
<feature type="transmembrane region" description="Helical" evidence="6">
    <location>
        <begin position="160"/>
        <end position="178"/>
    </location>
</feature>
<keyword evidence="6" id="KW-0812">Transmembrane</keyword>
<dbReference type="Gene3D" id="3.40.50.1390">
    <property type="entry name" value="Resolvase, N-terminal catalytic domain"/>
    <property type="match status" value="1"/>
</dbReference>
<dbReference type="SUPFAM" id="SSF53041">
    <property type="entry name" value="Resolvase-like"/>
    <property type="match status" value="1"/>
</dbReference>
<keyword evidence="2" id="KW-0238">DNA-binding</keyword>
<dbReference type="GO" id="GO:0000150">
    <property type="term" value="F:DNA strand exchange activity"/>
    <property type="evidence" value="ECO:0007669"/>
    <property type="project" value="InterPro"/>
</dbReference>
<evidence type="ECO:0000256" key="6">
    <source>
        <dbReference type="SAM" id="Phobius"/>
    </source>
</evidence>
<reference evidence="8" key="1">
    <citation type="submission" date="2021-03" db="EMBL/GenBank/DDBJ databases">
        <title>Antimicrobial resistance genes in bacteria isolated from Japanese honey, and their potential for conferring macrolide and lincosamide resistance in the American foulbrood pathogen Paenibacillus larvae.</title>
        <authorList>
            <person name="Okamoto M."/>
            <person name="Kumagai M."/>
            <person name="Kanamori H."/>
            <person name="Takamatsu D."/>
        </authorList>
    </citation>
    <scope>NUCLEOTIDE SEQUENCE</scope>
    <source>
        <strain evidence="8">J2TS6</strain>
    </source>
</reference>
<dbReference type="RefSeq" id="WP_160042988.1">
    <property type="nucleotide sequence ID" value="NZ_BORQ01000005.1"/>
</dbReference>
<feature type="active site" description="O-(5'-phospho-DNA)-serine intermediate" evidence="4 5">
    <location>
        <position position="32"/>
    </location>
</feature>
<dbReference type="PANTHER" id="PTHR30461:SF23">
    <property type="entry name" value="DNA RECOMBINASE-RELATED"/>
    <property type="match status" value="1"/>
</dbReference>
<dbReference type="GO" id="GO:0003677">
    <property type="term" value="F:DNA binding"/>
    <property type="evidence" value="ECO:0007669"/>
    <property type="project" value="UniProtKB-KW"/>
</dbReference>
<dbReference type="AlphaFoldDB" id="A0A919XK61"/>
<protein>
    <recommendedName>
        <fullName evidence="7">Resolvase/invertase-type recombinase catalytic domain-containing protein</fullName>
    </recommendedName>
</protein>
<keyword evidence="6" id="KW-0472">Membrane</keyword>
<accession>A0A919XK61</accession>
<dbReference type="CDD" id="cd00338">
    <property type="entry name" value="Ser_Recombinase"/>
    <property type="match status" value="1"/>
</dbReference>
<evidence type="ECO:0000256" key="4">
    <source>
        <dbReference type="PIRSR" id="PIRSR606118-50"/>
    </source>
</evidence>
<keyword evidence="1" id="KW-0229">DNA integration</keyword>
<dbReference type="InterPro" id="IPR050639">
    <property type="entry name" value="SSR_resolvase"/>
</dbReference>
<gene>
    <name evidence="8" type="ORF">J2TS6_40140</name>
</gene>